<evidence type="ECO:0000313" key="2">
    <source>
        <dbReference type="Proteomes" id="UP000480246"/>
    </source>
</evidence>
<gene>
    <name evidence="1" type="ORF">F9U64_00095</name>
</gene>
<dbReference type="Proteomes" id="UP000480246">
    <property type="component" value="Unassembled WGS sequence"/>
</dbReference>
<dbReference type="InterPro" id="IPR054199">
    <property type="entry name" value="DUF6904"/>
</dbReference>
<name>A0A7C8GVP8_9BACI</name>
<accession>A0A7C8GVP8</accession>
<keyword evidence="2" id="KW-1185">Reference proteome</keyword>
<dbReference type="OrthoDB" id="1999450at2"/>
<reference evidence="1 2" key="1">
    <citation type="submission" date="2019-10" db="EMBL/GenBank/DDBJ databases">
        <title>Gracilibacillus sp. nov. isolated from rice seeds.</title>
        <authorList>
            <person name="He S."/>
        </authorList>
    </citation>
    <scope>NUCLEOTIDE SEQUENCE [LARGE SCALE GENOMIC DNA]</scope>
    <source>
        <strain evidence="1 2">TD8</strain>
    </source>
</reference>
<protein>
    <submittedName>
        <fullName evidence="1">Uncharacterized protein</fullName>
    </submittedName>
</protein>
<dbReference type="Pfam" id="PF21845">
    <property type="entry name" value="DUF6904"/>
    <property type="match status" value="1"/>
</dbReference>
<dbReference type="EMBL" id="WEID01000001">
    <property type="protein sequence ID" value="KAB8139470.1"/>
    <property type="molecule type" value="Genomic_DNA"/>
</dbReference>
<evidence type="ECO:0000313" key="1">
    <source>
        <dbReference type="EMBL" id="KAB8139470.1"/>
    </source>
</evidence>
<sequence>MIHANSTTNHAGIKITGDFYDFEKLYESLHTIVGEEGEYYRFDGARLRVLGFCYDLRHAIMGHREVEFVENGMDEDKMKFLSIVGSDKNIYLSCTILWPEALFVMMALNDFVNLYASKQAKGSYRIYSDFRNIWDSSITTVRQFQAAVANCMEETIPIKSINRIFKLMNNDYTWTDDYVTQYLDELNVAFIEMDTEKRLKNISIMAKRIAEKGKGYQQLKEALEQAAREYNCPVSQLRTATEYPEFMDW</sequence>
<dbReference type="AlphaFoldDB" id="A0A7C8GVP8"/>
<comment type="caution">
    <text evidence="1">The sequence shown here is derived from an EMBL/GenBank/DDBJ whole genome shotgun (WGS) entry which is preliminary data.</text>
</comment>
<dbReference type="RefSeq" id="WP_153400745.1">
    <property type="nucleotide sequence ID" value="NZ_ML762424.1"/>
</dbReference>
<organism evidence="1 2">
    <name type="scientific">Gracilibacillus oryzae</name>
    <dbReference type="NCBI Taxonomy" id="1672701"/>
    <lineage>
        <taxon>Bacteria</taxon>
        <taxon>Bacillati</taxon>
        <taxon>Bacillota</taxon>
        <taxon>Bacilli</taxon>
        <taxon>Bacillales</taxon>
        <taxon>Bacillaceae</taxon>
        <taxon>Gracilibacillus</taxon>
    </lineage>
</organism>
<proteinExistence type="predicted"/>